<protein>
    <submittedName>
        <fullName evidence="1">Uncharacterized protein</fullName>
    </submittedName>
</protein>
<name>A0A0E9RNF7_ANGAN</name>
<reference evidence="1" key="1">
    <citation type="submission" date="2014-11" db="EMBL/GenBank/DDBJ databases">
        <authorList>
            <person name="Amaro Gonzalez C."/>
        </authorList>
    </citation>
    <scope>NUCLEOTIDE SEQUENCE</scope>
</reference>
<evidence type="ECO:0000313" key="1">
    <source>
        <dbReference type="EMBL" id="JAH29955.1"/>
    </source>
</evidence>
<sequence>MKMLCIISAQQCSSVHYNMTSSLQYAAPALRRRGDPDIGVVP</sequence>
<proteinExistence type="predicted"/>
<accession>A0A0E9RNF7</accession>
<reference evidence="1" key="2">
    <citation type="journal article" date="2015" name="Fish Shellfish Immunol.">
        <title>Early steps in the European eel (Anguilla anguilla)-Vibrio vulnificus interaction in the gills: Role of the RtxA13 toxin.</title>
        <authorList>
            <person name="Callol A."/>
            <person name="Pajuelo D."/>
            <person name="Ebbesson L."/>
            <person name="Teles M."/>
            <person name="MacKenzie S."/>
            <person name="Amaro C."/>
        </authorList>
    </citation>
    <scope>NUCLEOTIDE SEQUENCE</scope>
</reference>
<organism evidence="1">
    <name type="scientific">Anguilla anguilla</name>
    <name type="common">European freshwater eel</name>
    <name type="synonym">Muraena anguilla</name>
    <dbReference type="NCBI Taxonomy" id="7936"/>
    <lineage>
        <taxon>Eukaryota</taxon>
        <taxon>Metazoa</taxon>
        <taxon>Chordata</taxon>
        <taxon>Craniata</taxon>
        <taxon>Vertebrata</taxon>
        <taxon>Euteleostomi</taxon>
        <taxon>Actinopterygii</taxon>
        <taxon>Neopterygii</taxon>
        <taxon>Teleostei</taxon>
        <taxon>Anguilliformes</taxon>
        <taxon>Anguillidae</taxon>
        <taxon>Anguilla</taxon>
    </lineage>
</organism>
<dbReference type="AlphaFoldDB" id="A0A0E9RNF7"/>
<dbReference type="EMBL" id="GBXM01078622">
    <property type="protein sequence ID" value="JAH29955.1"/>
    <property type="molecule type" value="Transcribed_RNA"/>
</dbReference>